<comment type="caution">
    <text evidence="3">The sequence shown here is derived from an EMBL/GenBank/DDBJ whole genome shotgun (WGS) entry which is preliminary data.</text>
</comment>
<protein>
    <submittedName>
        <fullName evidence="3">Uma2 family endonuclease</fullName>
    </submittedName>
</protein>
<dbReference type="InterPro" id="IPR011335">
    <property type="entry name" value="Restrct_endonuc-II-like"/>
</dbReference>
<dbReference type="PANTHER" id="PTHR34107:SF4">
    <property type="entry name" value="SLL1222 PROTEIN"/>
    <property type="match status" value="1"/>
</dbReference>
<organism evidence="3 4">
    <name type="scientific">Nocardioides albidus</name>
    <dbReference type="NCBI Taxonomy" id="1517589"/>
    <lineage>
        <taxon>Bacteria</taxon>
        <taxon>Bacillati</taxon>
        <taxon>Actinomycetota</taxon>
        <taxon>Actinomycetes</taxon>
        <taxon>Propionibacteriales</taxon>
        <taxon>Nocardioidaceae</taxon>
        <taxon>Nocardioides</taxon>
    </lineage>
</organism>
<keyword evidence="3" id="KW-0255">Endonuclease</keyword>
<accession>A0A5C4VL68</accession>
<keyword evidence="3" id="KW-0378">Hydrolase</keyword>
<dbReference type="AlphaFoldDB" id="A0A5C4VL68"/>
<dbReference type="GO" id="GO:0004519">
    <property type="term" value="F:endonuclease activity"/>
    <property type="evidence" value="ECO:0007669"/>
    <property type="project" value="UniProtKB-KW"/>
</dbReference>
<evidence type="ECO:0000256" key="1">
    <source>
        <dbReference type="SAM" id="MobiDB-lite"/>
    </source>
</evidence>
<feature type="domain" description="Putative restriction endonuclease" evidence="2">
    <location>
        <begin position="17"/>
        <end position="167"/>
    </location>
</feature>
<dbReference type="EMBL" id="VDMP01000027">
    <property type="protein sequence ID" value="TNM36590.1"/>
    <property type="molecule type" value="Genomic_DNA"/>
</dbReference>
<feature type="region of interest" description="Disordered" evidence="1">
    <location>
        <begin position="1"/>
        <end position="23"/>
    </location>
</feature>
<evidence type="ECO:0000313" key="4">
    <source>
        <dbReference type="Proteomes" id="UP000313231"/>
    </source>
</evidence>
<feature type="compositionally biased region" description="Basic and acidic residues" evidence="1">
    <location>
        <begin position="14"/>
        <end position="23"/>
    </location>
</feature>
<dbReference type="OrthoDB" id="9799703at2"/>
<dbReference type="CDD" id="cd06260">
    <property type="entry name" value="DUF820-like"/>
    <property type="match status" value="1"/>
</dbReference>
<reference evidence="3 4" key="1">
    <citation type="journal article" date="2016" name="Int. J. Syst. Evol. Microbiol.">
        <title>Nocardioides albidus sp. nov., an actinobacterium isolated from garden soil.</title>
        <authorList>
            <person name="Singh H."/>
            <person name="Du J."/>
            <person name="Trinh H."/>
            <person name="Won K."/>
            <person name="Yang J.E."/>
            <person name="Yin C."/>
            <person name="Kook M."/>
            <person name="Yi T.H."/>
        </authorList>
    </citation>
    <scope>NUCLEOTIDE SEQUENCE [LARGE SCALE GENOMIC DNA]</scope>
    <source>
        <strain evidence="3 4">CCTCC AB 2015297</strain>
    </source>
</reference>
<dbReference type="Proteomes" id="UP000313231">
    <property type="component" value="Unassembled WGS sequence"/>
</dbReference>
<proteinExistence type="predicted"/>
<sequence>MRDMTTPTLGPGHTRADLDRMPDDGNRYELLEGEIVMSPSPSFDHQRSSGNLYFALRLACPTGLVVLAAPFDVQVEELSVVEPDLLVVERDRPEQRGLTGAPLLVVEILSPSSRGRDQVRKKRIYERAGVPSYWILDPEVPSLTAWELRDGRYEVAALVAGDEEWTAAAPYDISLVPARLLD</sequence>
<dbReference type="SUPFAM" id="SSF52980">
    <property type="entry name" value="Restriction endonuclease-like"/>
    <property type="match status" value="1"/>
</dbReference>
<keyword evidence="4" id="KW-1185">Reference proteome</keyword>
<keyword evidence="3" id="KW-0540">Nuclease</keyword>
<dbReference type="InterPro" id="IPR012296">
    <property type="entry name" value="Nuclease_put_TT1808"/>
</dbReference>
<dbReference type="PANTHER" id="PTHR34107">
    <property type="entry name" value="SLL0198 PROTEIN-RELATED"/>
    <property type="match status" value="1"/>
</dbReference>
<evidence type="ECO:0000313" key="3">
    <source>
        <dbReference type="EMBL" id="TNM36590.1"/>
    </source>
</evidence>
<dbReference type="InterPro" id="IPR008538">
    <property type="entry name" value="Uma2"/>
</dbReference>
<dbReference type="Gene3D" id="3.90.1570.10">
    <property type="entry name" value="tt1808, chain A"/>
    <property type="match status" value="1"/>
</dbReference>
<gene>
    <name evidence="3" type="ORF">FHP29_20910</name>
</gene>
<dbReference type="Pfam" id="PF05685">
    <property type="entry name" value="Uma2"/>
    <property type="match status" value="1"/>
</dbReference>
<name>A0A5C4VL68_9ACTN</name>
<evidence type="ECO:0000259" key="2">
    <source>
        <dbReference type="Pfam" id="PF05685"/>
    </source>
</evidence>